<dbReference type="PROSITE" id="PS00028">
    <property type="entry name" value="ZINC_FINGER_C2H2_1"/>
    <property type="match status" value="1"/>
</dbReference>
<evidence type="ECO:0000256" key="2">
    <source>
        <dbReference type="ARBA" id="ARBA00022771"/>
    </source>
</evidence>
<dbReference type="Gene3D" id="3.30.160.60">
    <property type="entry name" value="Classic Zinc Finger"/>
    <property type="match status" value="2"/>
</dbReference>
<keyword evidence="8" id="KW-1185">Reference proteome</keyword>
<dbReference type="PANTHER" id="PTHR23235">
    <property type="entry name" value="KRUEPPEL-LIKE TRANSCRIPTION FACTOR"/>
    <property type="match status" value="1"/>
</dbReference>
<dbReference type="InterPro" id="IPR013087">
    <property type="entry name" value="Znf_C2H2_type"/>
</dbReference>
<evidence type="ECO:0000256" key="5">
    <source>
        <dbReference type="SAM" id="MobiDB-lite"/>
    </source>
</evidence>
<dbReference type="STRING" id="1149755.A0A2J6RCZ9"/>
<protein>
    <recommendedName>
        <fullName evidence="6">C2H2-type domain-containing protein</fullName>
    </recommendedName>
</protein>
<dbReference type="EMBL" id="KZ613951">
    <property type="protein sequence ID" value="PMD36381.1"/>
    <property type="molecule type" value="Genomic_DNA"/>
</dbReference>
<evidence type="ECO:0000259" key="6">
    <source>
        <dbReference type="PROSITE" id="PS50157"/>
    </source>
</evidence>
<keyword evidence="1" id="KW-0479">Metal-binding</keyword>
<feature type="domain" description="C2H2-type" evidence="6">
    <location>
        <begin position="125"/>
        <end position="149"/>
    </location>
</feature>
<feature type="region of interest" description="Disordered" evidence="5">
    <location>
        <begin position="74"/>
        <end position="115"/>
    </location>
</feature>
<dbReference type="PROSITE" id="PS50157">
    <property type="entry name" value="ZINC_FINGER_C2H2_2"/>
    <property type="match status" value="1"/>
</dbReference>
<proteinExistence type="predicted"/>
<evidence type="ECO:0000256" key="4">
    <source>
        <dbReference type="PROSITE-ProRule" id="PRU00042"/>
    </source>
</evidence>
<reference evidence="7 8" key="1">
    <citation type="submission" date="2016-04" db="EMBL/GenBank/DDBJ databases">
        <title>A degradative enzymes factory behind the ericoid mycorrhizal symbiosis.</title>
        <authorList>
            <consortium name="DOE Joint Genome Institute"/>
            <person name="Martino E."/>
            <person name="Morin E."/>
            <person name="Grelet G."/>
            <person name="Kuo A."/>
            <person name="Kohler A."/>
            <person name="Daghino S."/>
            <person name="Barry K."/>
            <person name="Choi C."/>
            <person name="Cichocki N."/>
            <person name="Clum A."/>
            <person name="Copeland A."/>
            <person name="Hainaut M."/>
            <person name="Haridas S."/>
            <person name="Labutti K."/>
            <person name="Lindquist E."/>
            <person name="Lipzen A."/>
            <person name="Khouja H.-R."/>
            <person name="Murat C."/>
            <person name="Ohm R."/>
            <person name="Olson A."/>
            <person name="Spatafora J."/>
            <person name="Veneault-Fourrey C."/>
            <person name="Henrissat B."/>
            <person name="Grigoriev I."/>
            <person name="Martin F."/>
            <person name="Perotto S."/>
        </authorList>
    </citation>
    <scope>NUCLEOTIDE SEQUENCE [LARGE SCALE GENOMIC DNA]</scope>
    <source>
        <strain evidence="7 8">F</strain>
    </source>
</reference>
<dbReference type="GO" id="GO:0008270">
    <property type="term" value="F:zinc ion binding"/>
    <property type="evidence" value="ECO:0007669"/>
    <property type="project" value="UniProtKB-KW"/>
</dbReference>
<dbReference type="AlphaFoldDB" id="A0A2J6RCZ9"/>
<evidence type="ECO:0000313" key="7">
    <source>
        <dbReference type="EMBL" id="PMD36381.1"/>
    </source>
</evidence>
<evidence type="ECO:0000256" key="1">
    <source>
        <dbReference type="ARBA" id="ARBA00022723"/>
    </source>
</evidence>
<name>A0A2J6RCZ9_HYAVF</name>
<dbReference type="GO" id="GO:0000981">
    <property type="term" value="F:DNA-binding transcription factor activity, RNA polymerase II-specific"/>
    <property type="evidence" value="ECO:0007669"/>
    <property type="project" value="TreeGrafter"/>
</dbReference>
<dbReference type="Proteomes" id="UP000235786">
    <property type="component" value="Unassembled WGS sequence"/>
</dbReference>
<evidence type="ECO:0000256" key="3">
    <source>
        <dbReference type="ARBA" id="ARBA00022833"/>
    </source>
</evidence>
<evidence type="ECO:0000313" key="8">
    <source>
        <dbReference type="Proteomes" id="UP000235786"/>
    </source>
</evidence>
<accession>A0A2J6RCZ9</accession>
<dbReference type="GO" id="GO:0000978">
    <property type="term" value="F:RNA polymerase II cis-regulatory region sequence-specific DNA binding"/>
    <property type="evidence" value="ECO:0007669"/>
    <property type="project" value="TreeGrafter"/>
</dbReference>
<feature type="compositionally biased region" description="Polar residues" evidence="5">
    <location>
        <begin position="95"/>
        <end position="115"/>
    </location>
</feature>
<sequence>MGDAGVGYLGMGFETPIEEEPQGEGGIWDESFEGIDLLAEGFHKDSGGDLGEDTLLQDWEWAAVPVELEVPQEEGAIPMGPSPSTSTLPPSISTNNDMTSTSPDTQGSDRQASLFSNDTPSGDEWCCDFANCGKRFSHRHKLNRHKKYHLKPYRCLEPFCSARGIGFSLNKDLVRHQSQHTGQRFYCPNRSCNYAVGGGENGFSRQDNLKRHIKTRH</sequence>
<gene>
    <name evidence="7" type="ORF">L207DRAFT_106579</name>
</gene>
<organism evidence="7 8">
    <name type="scientific">Hyaloscypha variabilis (strain UAMH 11265 / GT02V1 / F)</name>
    <name type="common">Meliniomyces variabilis</name>
    <dbReference type="NCBI Taxonomy" id="1149755"/>
    <lineage>
        <taxon>Eukaryota</taxon>
        <taxon>Fungi</taxon>
        <taxon>Dikarya</taxon>
        <taxon>Ascomycota</taxon>
        <taxon>Pezizomycotina</taxon>
        <taxon>Leotiomycetes</taxon>
        <taxon>Helotiales</taxon>
        <taxon>Hyaloscyphaceae</taxon>
        <taxon>Hyaloscypha</taxon>
        <taxon>Hyaloscypha variabilis</taxon>
    </lineage>
</organism>
<dbReference type="SMART" id="SM00355">
    <property type="entry name" value="ZnF_C2H2"/>
    <property type="match status" value="3"/>
</dbReference>
<keyword evidence="2 4" id="KW-0863">Zinc-finger</keyword>
<keyword evidence="3" id="KW-0862">Zinc</keyword>
<dbReference type="PANTHER" id="PTHR23235:SF120">
    <property type="entry name" value="KRUPPEL-LIKE FACTOR 15"/>
    <property type="match status" value="1"/>
</dbReference>
<feature type="compositionally biased region" description="Low complexity" evidence="5">
    <location>
        <begin position="78"/>
        <end position="94"/>
    </location>
</feature>
<dbReference type="OrthoDB" id="8922241at2759"/>